<keyword evidence="3" id="KW-1185">Reference proteome</keyword>
<protein>
    <recommendedName>
        <fullName evidence="1">Pyrrolo-quinoline quinone repeat domain-containing protein</fullName>
    </recommendedName>
</protein>
<dbReference type="Proteomes" id="UP001501585">
    <property type="component" value="Unassembled WGS sequence"/>
</dbReference>
<dbReference type="SUPFAM" id="SSF50998">
    <property type="entry name" value="Quinoprotein alcohol dehydrogenase-like"/>
    <property type="match status" value="1"/>
</dbReference>
<evidence type="ECO:0000259" key="1">
    <source>
        <dbReference type="Pfam" id="PF13360"/>
    </source>
</evidence>
<proteinExistence type="predicted"/>
<comment type="caution">
    <text evidence="2">The sequence shown here is derived from an EMBL/GenBank/DDBJ whole genome shotgun (WGS) entry which is preliminary data.</text>
</comment>
<evidence type="ECO:0000313" key="2">
    <source>
        <dbReference type="EMBL" id="GAA2016579.1"/>
    </source>
</evidence>
<organism evidence="2 3">
    <name type="scientific">Nocardiopsis rhodophaea</name>
    <dbReference type="NCBI Taxonomy" id="280238"/>
    <lineage>
        <taxon>Bacteria</taxon>
        <taxon>Bacillati</taxon>
        <taxon>Actinomycetota</taxon>
        <taxon>Actinomycetes</taxon>
        <taxon>Streptosporangiales</taxon>
        <taxon>Nocardiopsidaceae</taxon>
        <taxon>Nocardiopsis</taxon>
    </lineage>
</organism>
<name>A0ABN2TQ62_9ACTN</name>
<feature type="domain" description="Pyrrolo-quinoline quinone repeat" evidence="1">
    <location>
        <begin position="214"/>
        <end position="405"/>
    </location>
</feature>
<dbReference type="EMBL" id="BAAAPC010000034">
    <property type="protein sequence ID" value="GAA2016579.1"/>
    <property type="molecule type" value="Genomic_DNA"/>
</dbReference>
<gene>
    <name evidence="2" type="ORF">GCM10009799_50920</name>
</gene>
<dbReference type="InterPro" id="IPR002372">
    <property type="entry name" value="PQQ_rpt_dom"/>
</dbReference>
<reference evidence="2 3" key="1">
    <citation type="journal article" date="2019" name="Int. J. Syst. Evol. Microbiol.">
        <title>The Global Catalogue of Microorganisms (GCM) 10K type strain sequencing project: providing services to taxonomists for standard genome sequencing and annotation.</title>
        <authorList>
            <consortium name="The Broad Institute Genomics Platform"/>
            <consortium name="The Broad Institute Genome Sequencing Center for Infectious Disease"/>
            <person name="Wu L."/>
            <person name="Ma J."/>
        </authorList>
    </citation>
    <scope>NUCLEOTIDE SEQUENCE [LARGE SCALE GENOMIC DNA]</scope>
    <source>
        <strain evidence="2 3">JCM 15313</strain>
    </source>
</reference>
<accession>A0ABN2TQ62</accession>
<dbReference type="Pfam" id="PF13360">
    <property type="entry name" value="PQQ_2"/>
    <property type="match status" value="1"/>
</dbReference>
<evidence type="ECO:0000313" key="3">
    <source>
        <dbReference type="Proteomes" id="UP001501585"/>
    </source>
</evidence>
<dbReference type="InterPro" id="IPR015943">
    <property type="entry name" value="WD40/YVTN_repeat-like_dom_sf"/>
</dbReference>
<sequence>MVLCAGSLPPGWAEMGAITAHAAKVCSRTGVAAGGGGLWSDGKKVQPGGVAEPDIDPDNPASQLGYDALAYGASKFTGSDVLGKARWVLPGRTYEVVGDEHTVVFHRPEGIAAYEAKDGRVLWHLADTDEEFAFPWGQDEIIAIQGKVLVRRYDPDPSAPGRTNYALQALDPRTGDLLWCAADTTDPRVDPAVPGIVVAPVVTRDQPSGGVEERQVALIDAATGQRRKTIDLDTTVLGDVGADERTGRWSNYDFNIAVQNGKIIAYAHTAVAVYDLGTGELLFDTDLDEELDHDPEGQIENVAAAEGTVMVQTHYRHPKDRYRKANLFVGYGPDGRKIWQERPDDGEIDPGLEWKVQAYHRLHGRGNRIPVTGGVVLMHNYGDLDDFRLRAVRVRDGKMLWERDHSAFTSKPDTSNDEGQFGFDHEIRGAGLLDTSDGSVTPLGIKGTYLDEELPHSGGFPADQVNVVALPGAVVVTSPGDGDERSWGSAVFAPVR</sequence>
<dbReference type="InterPro" id="IPR011047">
    <property type="entry name" value="Quinoprotein_ADH-like_sf"/>
</dbReference>
<dbReference type="Gene3D" id="2.130.10.10">
    <property type="entry name" value="YVTN repeat-like/Quinoprotein amine dehydrogenase"/>
    <property type="match status" value="1"/>
</dbReference>